<organism evidence="3 4">
    <name type="scientific">Natribaculum luteum</name>
    <dbReference type="NCBI Taxonomy" id="1586232"/>
    <lineage>
        <taxon>Archaea</taxon>
        <taxon>Methanobacteriati</taxon>
        <taxon>Methanobacteriota</taxon>
        <taxon>Stenosarchaea group</taxon>
        <taxon>Halobacteria</taxon>
        <taxon>Halobacteriales</taxon>
        <taxon>Natrialbaceae</taxon>
        <taxon>Natribaculum</taxon>
    </lineage>
</organism>
<dbReference type="InterPro" id="IPR002586">
    <property type="entry name" value="CobQ/CobB/MinD/ParA_Nub-bd_dom"/>
</dbReference>
<name>A0ABD5P2P9_9EURY</name>
<protein>
    <submittedName>
        <fullName evidence="3">P-loop NTPase</fullName>
    </submittedName>
</protein>
<sequence>MIVAVTGGKGGVGKSTIALNLGHQLEAVVVDGDLAMADLPRGRGPDLHDVLAGRAAPLEAVQQVGPVEMLPCGRSLAGARAADLTTFGQVVETVAREFEHVVVDGPAGLASDVGVQLHSADVAILVTTSDDAALADAVKTRHLARKLETPVGGAVLNRISDPDRQVEIVERALGVPVTEIPKEPAVQAAQSIGRPIDEISSESVAVDRISSLARTLEREERRVRRSCGDR</sequence>
<keyword evidence="1" id="KW-0520">NAD</keyword>
<dbReference type="Proteomes" id="UP001595821">
    <property type="component" value="Unassembled WGS sequence"/>
</dbReference>
<dbReference type="EMBL" id="JBHSDJ010000125">
    <property type="protein sequence ID" value="MFC4248590.1"/>
    <property type="molecule type" value="Genomic_DNA"/>
</dbReference>
<dbReference type="Gene3D" id="3.40.50.300">
    <property type="entry name" value="P-loop containing nucleotide triphosphate hydrolases"/>
    <property type="match status" value="1"/>
</dbReference>
<gene>
    <name evidence="3" type="ORF">ACFOZ7_16920</name>
</gene>
<evidence type="ECO:0000256" key="1">
    <source>
        <dbReference type="ARBA" id="ARBA00023027"/>
    </source>
</evidence>
<feature type="domain" description="CobQ/CobB/MinD/ParA nucleotide binding" evidence="2">
    <location>
        <begin position="3"/>
        <end position="195"/>
    </location>
</feature>
<dbReference type="RefSeq" id="WP_246973870.1">
    <property type="nucleotide sequence ID" value="NZ_CP095397.1"/>
</dbReference>
<accession>A0ABD5P2P9</accession>
<comment type="caution">
    <text evidence="3">The sequence shown here is derived from an EMBL/GenBank/DDBJ whole genome shotgun (WGS) entry which is preliminary data.</text>
</comment>
<dbReference type="PANTHER" id="PTHR43384:SF10">
    <property type="entry name" value="ATPASE INVOLVED IN CHROMOSOME PARTITIONING, PARA_MIND FAMILY"/>
    <property type="match status" value="1"/>
</dbReference>
<dbReference type="PANTHER" id="PTHR43384">
    <property type="entry name" value="SEPTUM SITE-DETERMINING PROTEIN MIND HOMOLOG, CHLOROPLASTIC-RELATED"/>
    <property type="match status" value="1"/>
</dbReference>
<dbReference type="GeneID" id="71853597"/>
<dbReference type="InterPro" id="IPR050625">
    <property type="entry name" value="ParA/MinD_ATPase"/>
</dbReference>
<evidence type="ECO:0000313" key="4">
    <source>
        <dbReference type="Proteomes" id="UP001595821"/>
    </source>
</evidence>
<dbReference type="SUPFAM" id="SSF52540">
    <property type="entry name" value="P-loop containing nucleoside triphosphate hydrolases"/>
    <property type="match status" value="1"/>
</dbReference>
<dbReference type="InterPro" id="IPR027417">
    <property type="entry name" value="P-loop_NTPase"/>
</dbReference>
<dbReference type="Pfam" id="PF01656">
    <property type="entry name" value="CbiA"/>
    <property type="match status" value="1"/>
</dbReference>
<reference evidence="3 4" key="1">
    <citation type="journal article" date="2014" name="Int. J. Syst. Evol. Microbiol.">
        <title>Complete genome sequence of Corynebacterium casei LMG S-19264T (=DSM 44701T), isolated from a smear-ripened cheese.</title>
        <authorList>
            <consortium name="US DOE Joint Genome Institute (JGI-PGF)"/>
            <person name="Walter F."/>
            <person name="Albersmeier A."/>
            <person name="Kalinowski J."/>
            <person name="Ruckert C."/>
        </authorList>
    </citation>
    <scope>NUCLEOTIDE SEQUENCE [LARGE SCALE GENOMIC DNA]</scope>
    <source>
        <strain evidence="3 4">IBRC-M 10912</strain>
    </source>
</reference>
<dbReference type="PROSITE" id="PS00974">
    <property type="entry name" value="MANNITOL_DHGENASE"/>
    <property type="match status" value="1"/>
</dbReference>
<dbReference type="AlphaFoldDB" id="A0ABD5P2P9"/>
<proteinExistence type="predicted"/>
<evidence type="ECO:0000259" key="2">
    <source>
        <dbReference type="Pfam" id="PF01656"/>
    </source>
</evidence>
<evidence type="ECO:0000313" key="3">
    <source>
        <dbReference type="EMBL" id="MFC4248590.1"/>
    </source>
</evidence>
<dbReference type="InterPro" id="IPR023027">
    <property type="entry name" value="Mannitol_DH_CS"/>
</dbReference>